<name>A0A356LN04_9BURK</name>
<dbReference type="InterPro" id="IPR000297">
    <property type="entry name" value="PPIase_PpiC"/>
</dbReference>
<dbReference type="SUPFAM" id="SSF54534">
    <property type="entry name" value="FKBP-like"/>
    <property type="match status" value="1"/>
</dbReference>
<comment type="similarity">
    <text evidence="2">Belongs to the PpiC/parvulin rotamase family.</text>
</comment>
<dbReference type="InterPro" id="IPR050245">
    <property type="entry name" value="PrsA_foldase"/>
</dbReference>
<dbReference type="Pfam" id="PF00639">
    <property type="entry name" value="Rotamase"/>
    <property type="match status" value="1"/>
</dbReference>
<dbReference type="PANTHER" id="PTHR47245:SF2">
    <property type="entry name" value="PEPTIDYL-PROLYL CIS-TRANS ISOMERASE HP_0175-RELATED"/>
    <property type="match status" value="1"/>
</dbReference>
<evidence type="ECO:0000256" key="1">
    <source>
        <dbReference type="ARBA" id="ARBA00000971"/>
    </source>
</evidence>
<dbReference type="PANTHER" id="PTHR47245">
    <property type="entry name" value="PEPTIDYLPROLYL ISOMERASE"/>
    <property type="match status" value="1"/>
</dbReference>
<dbReference type="AlphaFoldDB" id="A0A356LN04"/>
<evidence type="ECO:0000313" key="8">
    <source>
        <dbReference type="EMBL" id="HBP32098.1"/>
    </source>
</evidence>
<evidence type="ECO:0000259" key="7">
    <source>
        <dbReference type="PROSITE" id="PS50198"/>
    </source>
</evidence>
<evidence type="ECO:0000256" key="2">
    <source>
        <dbReference type="ARBA" id="ARBA00007656"/>
    </source>
</evidence>
<dbReference type="GO" id="GO:0003755">
    <property type="term" value="F:peptidyl-prolyl cis-trans isomerase activity"/>
    <property type="evidence" value="ECO:0007669"/>
    <property type="project" value="UniProtKB-KW"/>
</dbReference>
<accession>A0A356LN04</accession>
<evidence type="ECO:0000313" key="9">
    <source>
        <dbReference type="Proteomes" id="UP000264036"/>
    </source>
</evidence>
<sequence>MINSTPSAETSLISSQLLVNGVLIEDSVIAIETASHPDEPDPDFAARRALVLRELLTQQARANNLLDDATGIDDDTIDRLLALECAMPEPNETESRRYHRANASKFRSPDIVHARHILFALTEGVSMPKLRTRAEEAHRDLAQHPSKFDELARTLSNCPSGKVGGSLGQLTRGESVAEFDKALFDTKQTGLLPGLVRTRYGFHIVMVERRLDGRELPFEAVSEKIEQYLRDYVRHKAIQQYLTLLVSGAELQGITLDVTQGPLLQ</sequence>
<protein>
    <recommendedName>
        <fullName evidence="3">peptidylprolyl isomerase</fullName>
        <ecNumber evidence="3">5.2.1.8</ecNumber>
    </recommendedName>
</protein>
<evidence type="ECO:0000256" key="5">
    <source>
        <dbReference type="ARBA" id="ARBA00023235"/>
    </source>
</evidence>
<keyword evidence="4 6" id="KW-0697">Rotamase</keyword>
<feature type="domain" description="PpiC" evidence="7">
    <location>
        <begin position="109"/>
        <end position="209"/>
    </location>
</feature>
<dbReference type="InterPro" id="IPR046357">
    <property type="entry name" value="PPIase_dom_sf"/>
</dbReference>
<proteinExistence type="inferred from homology"/>
<dbReference type="Gene3D" id="3.10.50.40">
    <property type="match status" value="1"/>
</dbReference>
<dbReference type="EMBL" id="DOEK01000047">
    <property type="protein sequence ID" value="HBP32098.1"/>
    <property type="molecule type" value="Genomic_DNA"/>
</dbReference>
<organism evidence="8 9">
    <name type="scientific">Advenella kashmirensis</name>
    <dbReference type="NCBI Taxonomy" id="310575"/>
    <lineage>
        <taxon>Bacteria</taxon>
        <taxon>Pseudomonadati</taxon>
        <taxon>Pseudomonadota</taxon>
        <taxon>Betaproteobacteria</taxon>
        <taxon>Burkholderiales</taxon>
        <taxon>Alcaligenaceae</taxon>
    </lineage>
</organism>
<dbReference type="PROSITE" id="PS01096">
    <property type="entry name" value="PPIC_PPIASE_1"/>
    <property type="match status" value="1"/>
</dbReference>
<reference evidence="8 9" key="1">
    <citation type="journal article" date="2018" name="Nat. Biotechnol.">
        <title>A standardized bacterial taxonomy based on genome phylogeny substantially revises the tree of life.</title>
        <authorList>
            <person name="Parks D.H."/>
            <person name="Chuvochina M."/>
            <person name="Waite D.W."/>
            <person name="Rinke C."/>
            <person name="Skarshewski A."/>
            <person name="Chaumeil P.A."/>
            <person name="Hugenholtz P."/>
        </authorList>
    </citation>
    <scope>NUCLEOTIDE SEQUENCE [LARGE SCALE GENOMIC DNA]</scope>
    <source>
        <strain evidence="8">UBA10707</strain>
    </source>
</reference>
<comment type="caution">
    <text evidence="8">The sequence shown here is derived from an EMBL/GenBank/DDBJ whole genome shotgun (WGS) entry which is preliminary data.</text>
</comment>
<dbReference type="EC" id="5.2.1.8" evidence="3"/>
<evidence type="ECO:0000256" key="4">
    <source>
        <dbReference type="ARBA" id="ARBA00023110"/>
    </source>
</evidence>
<comment type="catalytic activity">
    <reaction evidence="1">
        <text>[protein]-peptidylproline (omega=180) = [protein]-peptidylproline (omega=0)</text>
        <dbReference type="Rhea" id="RHEA:16237"/>
        <dbReference type="Rhea" id="RHEA-COMP:10747"/>
        <dbReference type="Rhea" id="RHEA-COMP:10748"/>
        <dbReference type="ChEBI" id="CHEBI:83833"/>
        <dbReference type="ChEBI" id="CHEBI:83834"/>
        <dbReference type="EC" id="5.2.1.8"/>
    </reaction>
</comment>
<dbReference type="Proteomes" id="UP000264036">
    <property type="component" value="Unassembled WGS sequence"/>
</dbReference>
<keyword evidence="5 6" id="KW-0413">Isomerase</keyword>
<dbReference type="InterPro" id="IPR023058">
    <property type="entry name" value="PPIase_PpiC_CS"/>
</dbReference>
<dbReference type="PROSITE" id="PS50198">
    <property type="entry name" value="PPIC_PPIASE_2"/>
    <property type="match status" value="1"/>
</dbReference>
<gene>
    <name evidence="8" type="ORF">DD666_22145</name>
</gene>
<evidence type="ECO:0000256" key="6">
    <source>
        <dbReference type="PROSITE-ProRule" id="PRU00278"/>
    </source>
</evidence>
<evidence type="ECO:0000256" key="3">
    <source>
        <dbReference type="ARBA" id="ARBA00013194"/>
    </source>
</evidence>